<sequence>MVYYTLCTRIHWMVGSMIHHRRRQLIIAFAVVVADDRLGGVTFEKLEIRAQGPHAGMPLLMVRCLLQDFTAILQLAPVCFERENSFLQSLQLATQSVTATMALHTGRNWVDLRGADTTDQKENSSEQVRKAAIRLWQEPIRPYAQSAFDRTSS</sequence>
<reference evidence="1 2" key="1">
    <citation type="journal article" date="2012" name="PLoS Pathog.">
        <title>Diverse lifestyles and strategies of plant pathogenesis encoded in the genomes of eighteen Dothideomycetes fungi.</title>
        <authorList>
            <person name="Ohm R.A."/>
            <person name="Feau N."/>
            <person name="Henrissat B."/>
            <person name="Schoch C.L."/>
            <person name="Horwitz B.A."/>
            <person name="Barry K.W."/>
            <person name="Condon B.J."/>
            <person name="Copeland A.C."/>
            <person name="Dhillon B."/>
            <person name="Glaser F."/>
            <person name="Hesse C.N."/>
            <person name="Kosti I."/>
            <person name="LaButti K."/>
            <person name="Lindquist E.A."/>
            <person name="Lucas S."/>
            <person name="Salamov A.A."/>
            <person name="Bradshaw R.E."/>
            <person name="Ciuffetti L."/>
            <person name="Hamelin R.C."/>
            <person name="Kema G.H.J."/>
            <person name="Lawrence C."/>
            <person name="Scott J.A."/>
            <person name="Spatafora J.W."/>
            <person name="Turgeon B.G."/>
            <person name="de Wit P.J.G.M."/>
            <person name="Zhong S."/>
            <person name="Goodwin S.B."/>
            <person name="Grigoriev I.V."/>
        </authorList>
    </citation>
    <scope>NUCLEOTIDE SEQUENCE [LARGE SCALE GENOMIC DNA]</scope>
    <source>
        <strain evidence="1 2">CIRAD86</strain>
    </source>
</reference>
<evidence type="ECO:0000313" key="1">
    <source>
        <dbReference type="EMBL" id="EME87222.1"/>
    </source>
</evidence>
<dbReference type="HOGENOM" id="CLU_1714098_0_0_1"/>
<protein>
    <submittedName>
        <fullName evidence="1">Uncharacterized protein</fullName>
    </submittedName>
</protein>
<gene>
    <name evidence="1" type="ORF">MYCFIDRAFT_169078</name>
</gene>
<dbReference type="KEGG" id="pfj:MYCFIDRAFT_169078"/>
<accession>N1Q8F7</accession>
<dbReference type="VEuPathDB" id="FungiDB:MYCFIDRAFT_169078"/>
<organism evidence="1 2">
    <name type="scientific">Pseudocercospora fijiensis (strain CIRAD86)</name>
    <name type="common">Black leaf streak disease fungus</name>
    <name type="synonym">Mycosphaerella fijiensis</name>
    <dbReference type="NCBI Taxonomy" id="383855"/>
    <lineage>
        <taxon>Eukaryota</taxon>
        <taxon>Fungi</taxon>
        <taxon>Dikarya</taxon>
        <taxon>Ascomycota</taxon>
        <taxon>Pezizomycotina</taxon>
        <taxon>Dothideomycetes</taxon>
        <taxon>Dothideomycetidae</taxon>
        <taxon>Mycosphaerellales</taxon>
        <taxon>Mycosphaerellaceae</taxon>
        <taxon>Pseudocercospora</taxon>
    </lineage>
</organism>
<dbReference type="AlphaFoldDB" id="N1Q8F7"/>
<dbReference type="RefSeq" id="XP_007920746.1">
    <property type="nucleotide sequence ID" value="XM_007922555.1"/>
</dbReference>
<dbReference type="GeneID" id="19332312"/>
<dbReference type="Proteomes" id="UP000016932">
    <property type="component" value="Unassembled WGS sequence"/>
</dbReference>
<evidence type="ECO:0000313" key="2">
    <source>
        <dbReference type="Proteomes" id="UP000016932"/>
    </source>
</evidence>
<proteinExistence type="predicted"/>
<dbReference type="EMBL" id="KB446555">
    <property type="protein sequence ID" value="EME87222.1"/>
    <property type="molecule type" value="Genomic_DNA"/>
</dbReference>
<name>N1Q8F7_PSEFD</name>
<keyword evidence="2" id="KW-1185">Reference proteome</keyword>